<dbReference type="SUPFAM" id="SSF144083">
    <property type="entry name" value="Magnesium transport protein CorA, transmembrane region"/>
    <property type="match status" value="1"/>
</dbReference>
<feature type="region of interest" description="Disordered" evidence="6">
    <location>
        <begin position="1"/>
        <end position="75"/>
    </location>
</feature>
<dbReference type="SUPFAM" id="SSF47473">
    <property type="entry name" value="EF-hand"/>
    <property type="match status" value="1"/>
</dbReference>
<keyword evidence="2 7" id="KW-0812">Transmembrane</keyword>
<feature type="compositionally biased region" description="Polar residues" evidence="6">
    <location>
        <begin position="58"/>
        <end position="73"/>
    </location>
</feature>
<dbReference type="PROSITE" id="PS00018">
    <property type="entry name" value="EF_HAND_1"/>
    <property type="match status" value="1"/>
</dbReference>
<comment type="subcellular location">
    <subcellularLocation>
        <location evidence="1">Cell membrane</location>
        <topology evidence="1">Multi-pass membrane protein</topology>
    </subcellularLocation>
</comment>
<dbReference type="InterPro" id="IPR018247">
    <property type="entry name" value="EF_Hand_1_Ca_BS"/>
</dbReference>
<protein>
    <recommendedName>
        <fullName evidence="8">EF-hand domain-containing protein</fullName>
    </recommendedName>
</protein>
<dbReference type="InterPro" id="IPR002523">
    <property type="entry name" value="MgTranspt_CorA/ZnTranspt_ZntB"/>
</dbReference>
<accession>A0A7S3MAH7</accession>
<feature type="compositionally biased region" description="Basic and acidic residues" evidence="6">
    <location>
        <begin position="24"/>
        <end position="33"/>
    </location>
</feature>
<feature type="transmembrane region" description="Helical" evidence="7">
    <location>
        <begin position="829"/>
        <end position="849"/>
    </location>
</feature>
<dbReference type="EMBL" id="HBIC01041810">
    <property type="protein sequence ID" value="CAE0292587.1"/>
    <property type="molecule type" value="Transcribed_RNA"/>
</dbReference>
<dbReference type="GO" id="GO:0005886">
    <property type="term" value="C:plasma membrane"/>
    <property type="evidence" value="ECO:0007669"/>
    <property type="project" value="UniProtKB-SubCell"/>
</dbReference>
<evidence type="ECO:0000313" key="9">
    <source>
        <dbReference type="EMBL" id="CAE0292587.1"/>
    </source>
</evidence>
<evidence type="ECO:0000256" key="7">
    <source>
        <dbReference type="SAM" id="Phobius"/>
    </source>
</evidence>
<sequence length="858" mass="95704">MASRDAPAAEQFPLQGSSSNSSPTEERRSEVRRPVATRQAIIVSENELLSRSEKKRGSTSTNQGRSNSVSTPARENLIKLSARMKKKQRRPMLTSSQLSDLFTRLDKNGDGELDLDEFTGIIKMLRINVTPDYIARVFRTVDQAYGNTGGEGAGTLDMQEFIAAYQKIYCGATVEEMASAASKRESFVRATRYGCLVDGSFIFECYTIPTDGIPEKHSLTDLPTERTSFTSAKGDKENLRKLSTMLVEPWLVDGKPGTMDHLDILMRQDSARNKSTKSSVLWWVDVAYSVVDRTTGETLVDKFGLPNDSKFIASFGNFGNGLPADPKSRMFAGNGIDANGSVYSLSFFAQALFVRNVPVVHHLPPWLRSAQCSAQCMGKYASKIAKTCVNYYTSRFAWMYNLSWLSSNDEKIGAYERAEGLATMLKTCEQGFDDEEEEDSDSEVEDKYVSRKESSMQDKSTIFSTNGAGVPLRRRAGYNYPPTWLRSNSQINKSPPAVNIDSMSLHILDYGYGAHALLTVRQVDGERQKKLTLEQQSRAGVLGRITSGVWVKLAEVIIGGRGAGVAGEITDSPAALMTILLMLVHTFSMNAVASIDYWLNLLEKEIKDIVVSKHSTHLTEVERLLKEFGAYLDPFESIMQSLSKEQEDMMLNMEGDSSSDDEKHAPIRVARFSMVKSSSSKSSLSEIIKKKERRRGSLMHTSLSVGTIFSEALPEGIEKVPLSFAIISKFFGKDPYREIHRHLDGYEQLDIKGLVYWKDRLRRYALKVESLKELITTQLDEKRNFMSFMLTIITTVLAPLAVLTGYFGMNFANMNELDPSITPYPKAPGVVLMWVISGTAYGLLLLFALHFRVLYAAT</sequence>
<dbReference type="InterPro" id="IPR011992">
    <property type="entry name" value="EF-hand-dom_pair"/>
</dbReference>
<feature type="domain" description="EF-hand" evidence="8">
    <location>
        <begin position="93"/>
        <end position="128"/>
    </location>
</feature>
<dbReference type="SMART" id="SM00054">
    <property type="entry name" value="EFh"/>
    <property type="match status" value="2"/>
</dbReference>
<dbReference type="PANTHER" id="PTHR46494">
    <property type="entry name" value="CORA FAMILY METAL ION TRANSPORTER (EUROFUNG)"/>
    <property type="match status" value="1"/>
</dbReference>
<keyword evidence="4 7" id="KW-1133">Transmembrane helix</keyword>
<dbReference type="PANTHER" id="PTHR46494:SF1">
    <property type="entry name" value="CORA FAMILY METAL ION TRANSPORTER (EUROFUNG)"/>
    <property type="match status" value="1"/>
</dbReference>
<evidence type="ECO:0000256" key="6">
    <source>
        <dbReference type="SAM" id="MobiDB-lite"/>
    </source>
</evidence>
<dbReference type="InterPro" id="IPR002048">
    <property type="entry name" value="EF_hand_dom"/>
</dbReference>
<keyword evidence="5 7" id="KW-0472">Membrane</keyword>
<evidence type="ECO:0000256" key="3">
    <source>
        <dbReference type="ARBA" id="ARBA00022837"/>
    </source>
</evidence>
<reference evidence="9" key="1">
    <citation type="submission" date="2021-01" db="EMBL/GenBank/DDBJ databases">
        <authorList>
            <person name="Corre E."/>
            <person name="Pelletier E."/>
            <person name="Niang G."/>
            <person name="Scheremetjew M."/>
            <person name="Finn R."/>
            <person name="Kale V."/>
            <person name="Holt S."/>
            <person name="Cochrane G."/>
            <person name="Meng A."/>
            <person name="Brown T."/>
            <person name="Cohen L."/>
        </authorList>
    </citation>
    <scope>NUCLEOTIDE SEQUENCE</scope>
    <source>
        <strain evidence="9">CCAP 955/1</strain>
    </source>
</reference>
<dbReference type="InterPro" id="IPR045863">
    <property type="entry name" value="CorA_TM1_TM2"/>
</dbReference>
<organism evidence="9">
    <name type="scientific">Spumella elongata</name>
    <dbReference type="NCBI Taxonomy" id="89044"/>
    <lineage>
        <taxon>Eukaryota</taxon>
        <taxon>Sar</taxon>
        <taxon>Stramenopiles</taxon>
        <taxon>Ochrophyta</taxon>
        <taxon>Chrysophyceae</taxon>
        <taxon>Chromulinales</taxon>
        <taxon>Chromulinaceae</taxon>
        <taxon>Spumella</taxon>
    </lineage>
</organism>
<evidence type="ECO:0000256" key="5">
    <source>
        <dbReference type="ARBA" id="ARBA00023136"/>
    </source>
</evidence>
<proteinExistence type="predicted"/>
<dbReference type="GO" id="GO:0015095">
    <property type="term" value="F:magnesium ion transmembrane transporter activity"/>
    <property type="evidence" value="ECO:0007669"/>
    <property type="project" value="TreeGrafter"/>
</dbReference>
<gene>
    <name evidence="9" type="ORF">SELO1098_LOCUS21433</name>
</gene>
<dbReference type="PROSITE" id="PS50222">
    <property type="entry name" value="EF_HAND_2"/>
    <property type="match status" value="1"/>
</dbReference>
<dbReference type="GO" id="GO:0050897">
    <property type="term" value="F:cobalt ion binding"/>
    <property type="evidence" value="ECO:0007669"/>
    <property type="project" value="TreeGrafter"/>
</dbReference>
<keyword evidence="3" id="KW-0106">Calcium</keyword>
<feature type="compositionally biased region" description="Polar residues" evidence="6">
    <location>
        <begin position="14"/>
        <end position="23"/>
    </location>
</feature>
<dbReference type="GO" id="GO:0000287">
    <property type="term" value="F:magnesium ion binding"/>
    <property type="evidence" value="ECO:0007669"/>
    <property type="project" value="TreeGrafter"/>
</dbReference>
<dbReference type="AlphaFoldDB" id="A0A7S3MAH7"/>
<feature type="transmembrane region" description="Helical" evidence="7">
    <location>
        <begin position="575"/>
        <end position="599"/>
    </location>
</feature>
<dbReference type="Gene3D" id="1.20.58.340">
    <property type="entry name" value="Magnesium transport protein CorA, transmembrane region"/>
    <property type="match status" value="1"/>
</dbReference>
<evidence type="ECO:0000256" key="1">
    <source>
        <dbReference type="ARBA" id="ARBA00004651"/>
    </source>
</evidence>
<dbReference type="Pfam" id="PF01544">
    <property type="entry name" value="CorA"/>
    <property type="match status" value="1"/>
</dbReference>
<feature type="transmembrane region" description="Helical" evidence="7">
    <location>
        <begin position="788"/>
        <end position="809"/>
    </location>
</feature>
<dbReference type="Gene3D" id="1.10.238.10">
    <property type="entry name" value="EF-hand"/>
    <property type="match status" value="1"/>
</dbReference>
<evidence type="ECO:0000256" key="4">
    <source>
        <dbReference type="ARBA" id="ARBA00022989"/>
    </source>
</evidence>
<evidence type="ECO:0000256" key="2">
    <source>
        <dbReference type="ARBA" id="ARBA00022692"/>
    </source>
</evidence>
<name>A0A7S3MAH7_9STRA</name>
<dbReference type="GO" id="GO:0015087">
    <property type="term" value="F:cobalt ion transmembrane transporter activity"/>
    <property type="evidence" value="ECO:0007669"/>
    <property type="project" value="TreeGrafter"/>
</dbReference>
<evidence type="ECO:0000259" key="8">
    <source>
        <dbReference type="PROSITE" id="PS50222"/>
    </source>
</evidence>
<dbReference type="GO" id="GO:0005509">
    <property type="term" value="F:calcium ion binding"/>
    <property type="evidence" value="ECO:0007669"/>
    <property type="project" value="InterPro"/>
</dbReference>